<organism evidence="1">
    <name type="scientific">Siphoviridae sp. ctMsr1</name>
    <dbReference type="NCBI Taxonomy" id="2826264"/>
    <lineage>
        <taxon>Viruses</taxon>
        <taxon>Duplodnaviria</taxon>
        <taxon>Heunggongvirae</taxon>
        <taxon>Uroviricota</taxon>
        <taxon>Caudoviricetes</taxon>
    </lineage>
</organism>
<protein>
    <submittedName>
        <fullName evidence="1">Uncharacterized protein</fullName>
    </submittedName>
</protein>
<reference evidence="1" key="1">
    <citation type="journal article" date="2021" name="Proc. Natl. Acad. Sci. U.S.A.">
        <title>A Catalog of Tens of Thousands of Viruses from Human Metagenomes Reveals Hidden Associations with Chronic Diseases.</title>
        <authorList>
            <person name="Tisza M.J."/>
            <person name="Buck C.B."/>
        </authorList>
    </citation>
    <scope>NUCLEOTIDE SEQUENCE</scope>
    <source>
        <strain evidence="1">CtMsr1</strain>
    </source>
</reference>
<proteinExistence type="predicted"/>
<accession>A0A8S5LUX0</accession>
<name>A0A8S5LUX0_9CAUD</name>
<dbReference type="EMBL" id="BK014744">
    <property type="protein sequence ID" value="DAD73801.1"/>
    <property type="molecule type" value="Genomic_DNA"/>
</dbReference>
<sequence>MKIDIKPSELKAIIKSYEVELEDLNKQYWDLENVYYDYIQYVSIYNERMDKKVEVSKRINEIKPRLAHLKATYESLINDVRLVYYIDGANGIRRKSQVYEDMTIDDAAELLDEIESRKEAKGGH</sequence>
<evidence type="ECO:0000313" key="1">
    <source>
        <dbReference type="EMBL" id="DAD73801.1"/>
    </source>
</evidence>